<organism evidence="1">
    <name type="scientific">Arundo donax</name>
    <name type="common">Giant reed</name>
    <name type="synonym">Donax arundinaceus</name>
    <dbReference type="NCBI Taxonomy" id="35708"/>
    <lineage>
        <taxon>Eukaryota</taxon>
        <taxon>Viridiplantae</taxon>
        <taxon>Streptophyta</taxon>
        <taxon>Embryophyta</taxon>
        <taxon>Tracheophyta</taxon>
        <taxon>Spermatophyta</taxon>
        <taxon>Magnoliopsida</taxon>
        <taxon>Liliopsida</taxon>
        <taxon>Poales</taxon>
        <taxon>Poaceae</taxon>
        <taxon>PACMAD clade</taxon>
        <taxon>Arundinoideae</taxon>
        <taxon>Arundineae</taxon>
        <taxon>Arundo</taxon>
    </lineage>
</organism>
<proteinExistence type="predicted"/>
<protein>
    <submittedName>
        <fullName evidence="1">Uncharacterized protein</fullName>
    </submittedName>
</protein>
<dbReference type="AlphaFoldDB" id="A0A0A9E206"/>
<reference evidence="1" key="2">
    <citation type="journal article" date="2015" name="Data Brief">
        <title>Shoot transcriptome of the giant reed, Arundo donax.</title>
        <authorList>
            <person name="Barrero R.A."/>
            <person name="Guerrero F.D."/>
            <person name="Moolhuijzen P."/>
            <person name="Goolsby J.A."/>
            <person name="Tidwell J."/>
            <person name="Bellgard S.E."/>
            <person name="Bellgard M.I."/>
        </authorList>
    </citation>
    <scope>NUCLEOTIDE SEQUENCE</scope>
    <source>
        <tissue evidence="1">Shoot tissue taken approximately 20 cm above the soil surface</tissue>
    </source>
</reference>
<name>A0A0A9E206_ARUDO</name>
<dbReference type="EMBL" id="GBRH01204862">
    <property type="protein sequence ID" value="JAD93033.1"/>
    <property type="molecule type" value="Transcribed_RNA"/>
</dbReference>
<sequence length="60" mass="6778">MDKFSWLTQRVAAHETCVSSPAGTHLVGKKRSKKETNWHLYNICQNSCFNDAQSDVAHSL</sequence>
<accession>A0A0A9E206</accession>
<reference evidence="1" key="1">
    <citation type="submission" date="2014-09" db="EMBL/GenBank/DDBJ databases">
        <authorList>
            <person name="Magalhaes I.L.F."/>
            <person name="Oliveira U."/>
            <person name="Santos F.R."/>
            <person name="Vidigal T.H.D.A."/>
            <person name="Brescovit A.D."/>
            <person name="Santos A.J."/>
        </authorList>
    </citation>
    <scope>NUCLEOTIDE SEQUENCE</scope>
    <source>
        <tissue evidence="1">Shoot tissue taken approximately 20 cm above the soil surface</tissue>
    </source>
</reference>
<evidence type="ECO:0000313" key="1">
    <source>
        <dbReference type="EMBL" id="JAD93033.1"/>
    </source>
</evidence>